<keyword evidence="3" id="KW-1185">Reference proteome</keyword>
<name>F4QU46_9CAUL</name>
<dbReference type="eggNOG" id="ENOG502ZB5Q">
    <property type="taxonomic scope" value="Bacteria"/>
</dbReference>
<sequence length="220" mass="22931">MHVAAGSLAVVAGAIALGAPKGRPVHIAAGRAFVLTMGLSSLLGAGLGLMLADAHYITFHAGVLATYLIVSSWMAARNRSGSVNGITVVLAALNGANCLALTLIGVVATASGAAFLGYRGENYLFLAGMAALAVGGDVNLIWRRTLSDRHRIARHLWRMCLSFFIAAGSAFTGPGSKALPKALQESGLLSLPELIIVLLMVFWLVRTLWQGRAATPKANR</sequence>
<keyword evidence="1" id="KW-0472">Membrane</keyword>
<dbReference type="STRING" id="715226.ABI_46940"/>
<evidence type="ECO:0000256" key="1">
    <source>
        <dbReference type="SAM" id="Phobius"/>
    </source>
</evidence>
<protein>
    <submittedName>
        <fullName evidence="2">Putative membrane protein</fullName>
    </submittedName>
</protein>
<dbReference type="HOGENOM" id="CLU_094110_0_0_5"/>
<evidence type="ECO:0000313" key="3">
    <source>
        <dbReference type="Proteomes" id="UP000006512"/>
    </source>
</evidence>
<dbReference type="EMBL" id="GL883081">
    <property type="protein sequence ID" value="EGF89346.1"/>
    <property type="molecule type" value="Genomic_DNA"/>
</dbReference>
<feature type="transmembrane region" description="Helical" evidence="1">
    <location>
        <begin position="56"/>
        <end position="76"/>
    </location>
</feature>
<reference evidence="3" key="1">
    <citation type="submission" date="2011-03" db="EMBL/GenBank/DDBJ databases">
        <title>Draft genome sequence of Brevundimonas diminuta.</title>
        <authorList>
            <person name="Brown P.J.B."/>
            <person name="Buechlein A."/>
            <person name="Hemmerich C."/>
            <person name="Brun Y.V."/>
        </authorList>
    </citation>
    <scope>NUCLEOTIDE SEQUENCE [LARGE SCALE GENOMIC DNA]</scope>
    <source>
        <strain evidence="3">C19</strain>
    </source>
</reference>
<feature type="transmembrane region" description="Helical" evidence="1">
    <location>
        <begin position="187"/>
        <end position="205"/>
    </location>
</feature>
<accession>F4QU46</accession>
<organism evidence="2 3">
    <name type="scientific">Asticcacaulis biprosthecium C19</name>
    <dbReference type="NCBI Taxonomy" id="715226"/>
    <lineage>
        <taxon>Bacteria</taxon>
        <taxon>Pseudomonadati</taxon>
        <taxon>Pseudomonadota</taxon>
        <taxon>Alphaproteobacteria</taxon>
        <taxon>Caulobacterales</taxon>
        <taxon>Caulobacteraceae</taxon>
        <taxon>Asticcacaulis</taxon>
    </lineage>
</organism>
<proteinExistence type="predicted"/>
<keyword evidence="1" id="KW-1133">Transmembrane helix</keyword>
<evidence type="ECO:0000313" key="2">
    <source>
        <dbReference type="EMBL" id="EGF89346.1"/>
    </source>
</evidence>
<keyword evidence="1" id="KW-0812">Transmembrane</keyword>
<dbReference type="AlphaFoldDB" id="F4QU46"/>
<gene>
    <name evidence="2" type="ORF">ABI_46940</name>
</gene>
<feature type="transmembrane region" description="Helical" evidence="1">
    <location>
        <begin position="88"/>
        <end position="117"/>
    </location>
</feature>
<feature type="transmembrane region" description="Helical" evidence="1">
    <location>
        <begin position="123"/>
        <end position="143"/>
    </location>
</feature>
<dbReference type="Proteomes" id="UP000006512">
    <property type="component" value="Unassembled WGS sequence"/>
</dbReference>
<feature type="transmembrane region" description="Helical" evidence="1">
    <location>
        <begin position="155"/>
        <end position="175"/>
    </location>
</feature>